<reference evidence="2" key="1">
    <citation type="journal article" date="2023" name="G3 (Bethesda)">
        <title>Genome assembly and association tests identify interacting loci associated with vigor, precocity, and sex in interspecific pistachio rootstocks.</title>
        <authorList>
            <person name="Palmer W."/>
            <person name="Jacygrad E."/>
            <person name="Sagayaradj S."/>
            <person name="Cavanaugh K."/>
            <person name="Han R."/>
            <person name="Bertier L."/>
            <person name="Beede B."/>
            <person name="Kafkas S."/>
            <person name="Golino D."/>
            <person name="Preece J."/>
            <person name="Michelmore R."/>
        </authorList>
    </citation>
    <scope>NUCLEOTIDE SEQUENCE [LARGE SCALE GENOMIC DNA]</scope>
</reference>
<dbReference type="EMBL" id="CM047897">
    <property type="protein sequence ID" value="KAJ0111104.1"/>
    <property type="molecule type" value="Genomic_DNA"/>
</dbReference>
<comment type="caution">
    <text evidence="1">The sequence shown here is derived from an EMBL/GenBank/DDBJ whole genome shotgun (WGS) entry which is preliminary data.</text>
</comment>
<name>A0ACC1C6F2_9ROSI</name>
<protein>
    <submittedName>
        <fullName evidence="1">Uncharacterized protein</fullName>
    </submittedName>
</protein>
<gene>
    <name evidence="1" type="ORF">Patl1_00099</name>
</gene>
<organism evidence="1 2">
    <name type="scientific">Pistacia atlantica</name>
    <dbReference type="NCBI Taxonomy" id="434234"/>
    <lineage>
        <taxon>Eukaryota</taxon>
        <taxon>Viridiplantae</taxon>
        <taxon>Streptophyta</taxon>
        <taxon>Embryophyta</taxon>
        <taxon>Tracheophyta</taxon>
        <taxon>Spermatophyta</taxon>
        <taxon>Magnoliopsida</taxon>
        <taxon>eudicotyledons</taxon>
        <taxon>Gunneridae</taxon>
        <taxon>Pentapetalae</taxon>
        <taxon>rosids</taxon>
        <taxon>malvids</taxon>
        <taxon>Sapindales</taxon>
        <taxon>Anacardiaceae</taxon>
        <taxon>Pistacia</taxon>
    </lineage>
</organism>
<proteinExistence type="predicted"/>
<sequence length="73" mass="8474">MLVFFVLSHSFSVISTSISCQCLRFIKSFRFPAVQLPPQRVVTQMEHYARNKKGHGSSLYTVHLYAPFHLFKI</sequence>
<evidence type="ECO:0000313" key="1">
    <source>
        <dbReference type="EMBL" id="KAJ0111104.1"/>
    </source>
</evidence>
<accession>A0ACC1C6F2</accession>
<dbReference type="Proteomes" id="UP001164250">
    <property type="component" value="Chromosome 1"/>
</dbReference>
<evidence type="ECO:0000313" key="2">
    <source>
        <dbReference type="Proteomes" id="UP001164250"/>
    </source>
</evidence>
<keyword evidence="2" id="KW-1185">Reference proteome</keyword>